<name>A0A7S1EPU4_9RHOD</name>
<accession>A0A7S1EPU4</accession>
<dbReference type="EMBL" id="HBFP01001574">
    <property type="protein sequence ID" value="CAD8816763.1"/>
    <property type="molecule type" value="Transcribed_RNA"/>
</dbReference>
<proteinExistence type="predicted"/>
<dbReference type="AlphaFoldDB" id="A0A7S1EPU4"/>
<protein>
    <submittedName>
        <fullName evidence="1">Uncharacterized protein</fullName>
    </submittedName>
</protein>
<organism evidence="1">
    <name type="scientific">Timspurckia oligopyrenoides</name>
    <dbReference type="NCBI Taxonomy" id="708627"/>
    <lineage>
        <taxon>Eukaryota</taxon>
        <taxon>Rhodophyta</taxon>
        <taxon>Bangiophyceae</taxon>
        <taxon>Porphyridiales</taxon>
        <taxon>Porphyridiaceae</taxon>
        <taxon>Timspurckia</taxon>
    </lineage>
</organism>
<sequence>MMMDGVKGEYGFVFGGVGCSESNVFVQRGECCRLNSKKENVRVGVVVMSGVRRRWNFESGSNGYSSEASIDALIARRLNSQKEYLQSWKSEKVMDSVKTLQQQQKDHEIVNQKLYEFDQLQKAIQKDAKEKKLKWEQELEALKDPPKAKAASEKPVAVAPVVEKVVKEEKIEMGART</sequence>
<gene>
    <name evidence="1" type="ORF">TOLI1172_LOCUS1151</name>
</gene>
<reference evidence="1" key="1">
    <citation type="submission" date="2021-01" db="EMBL/GenBank/DDBJ databases">
        <authorList>
            <person name="Corre E."/>
            <person name="Pelletier E."/>
            <person name="Niang G."/>
            <person name="Scheremetjew M."/>
            <person name="Finn R."/>
            <person name="Kale V."/>
            <person name="Holt S."/>
            <person name="Cochrane G."/>
            <person name="Meng A."/>
            <person name="Brown T."/>
            <person name="Cohen L."/>
        </authorList>
    </citation>
    <scope>NUCLEOTIDE SEQUENCE</scope>
    <source>
        <strain evidence="1">CCMP3278</strain>
    </source>
</reference>
<evidence type="ECO:0000313" key="1">
    <source>
        <dbReference type="EMBL" id="CAD8816763.1"/>
    </source>
</evidence>